<feature type="transmembrane region" description="Helical" evidence="10">
    <location>
        <begin position="401"/>
        <end position="421"/>
    </location>
</feature>
<feature type="transmembrane region" description="Helical" evidence="10">
    <location>
        <begin position="540"/>
        <end position="560"/>
    </location>
</feature>
<dbReference type="InterPro" id="IPR027463">
    <property type="entry name" value="AcrB_DN_DC_subdom"/>
</dbReference>
<evidence type="ECO:0000256" key="3">
    <source>
        <dbReference type="ARBA" id="ARBA00010942"/>
    </source>
</evidence>
<dbReference type="SUPFAM" id="SSF82693">
    <property type="entry name" value="Multidrug efflux transporter AcrB pore domain, PN1, PN2, PC1 and PC2 subdomains"/>
    <property type="match status" value="3"/>
</dbReference>
<accession>A0ABW4WXL7</accession>
<dbReference type="Gene3D" id="1.20.1640.10">
    <property type="entry name" value="Multidrug efflux transporter AcrB transmembrane domain"/>
    <property type="match status" value="2"/>
</dbReference>
<feature type="transmembrane region" description="Helical" evidence="10">
    <location>
        <begin position="341"/>
        <end position="360"/>
    </location>
</feature>
<dbReference type="SUPFAM" id="SSF82866">
    <property type="entry name" value="Multidrug efflux transporter AcrB transmembrane domain"/>
    <property type="match status" value="2"/>
</dbReference>
<sequence>MFQKIISFSIHNKLVIGLMVVVLVAVGIYNLTKLPIDANPDITNNQVQVVTSSPTLAAQEVERFITTPIEIALANVPDMVELRSVSRFGLSVITVVFEDDVDIYLARQMIKERIDEAAEDIPAGVGTPEMAPVTTGLGEIYQYTLHADSNSPKKYDAMELRTIQDWIVRRQLLGIKGVADVSSFGGYLKEYEVALNPDRLRSLNLTVPDILDAISVNSENTGAAYIEKNQSAFFIRGLGMVNSLEDIEKVVVKNSQGLPVLVSDVASVQYGHPVRYGALTRNTEGEVVGGIVLMYKGANSSEVIDNVKARVAEVQETLPEGLIIDAYLDRSELVGRAVNTVAKNLIEGGLIVIFVLVLLLGNLRAGLVVASVIPLAMLFAISLMNLFGVSGNLMSLGAIDFGLIVDGAVIIVESVLHFIVIKNMDSPLRKLTQREMDLEVESAASKIMNSAAFGMIIILIVYLPILALVGIEGKMFKPMAQTVSFAILGAFILSLTYVPMVSTLLLSKKTKHKRNISDKIMDRLMHWYQPVIRFALHSKAVVLGIAMALLATSLFVFSSLGGEFIPSLDEGDFAMDLRLVPGASLEQTIKTTTKVSEILQRDFPEVDEVIGKIGTAEIPTDPMPIEAADVMILLKDKDEWTSASTKEELASRMDAALRVIPGVNYGFQQPMQLRFNELITGARQDVAIKIFGEDLDKLTDLANQAEKIIKPVAGVQDIFVEEVTGLPQIVVDYNRSRLAQYGLQVSDINTLLRTAFAGQAAGAVYEGDRKFDLVVRLQQERRASLSDLENLYLSLPNGGQIPLQQVADIRFEDGPMQISREEGRRRITVGFNVRDRDIESVVSEVKVLLADKLNMPAGYYTTYGGQFENLVNAKERLQVAVPIALLLILMLLYFTFKSVKQSLLIFSAIPLAAIGGVFALWLRDMPFSISAGVGFIALFGVAVLNGIVLIGYFNQLKREGVEDVYERVIKGTTIRLRPVLMTASVAALGFLPMALSSSAGAEVQKPLATVVIGGLVTSTMLTLVVLPVLYFIFTSREEKKLKPVYVKTFILLVLSTTISFAGKAQAQGEPQVLNLQEALKYAQEHNQSLKAASLEAERQRTLKHAAIDLPKTNLSYSRGQINTVETDEYIAVSQQFAFPTVYAQQAKLAGAQANRAELRQQVVQRQLTRDVKLAFETLQHLHALQKLLLAHDSLYSRFERAAVLRQETGETGALERATAETKRLSLRAELARVKADTRIAENKLKQLIHAPEGAVAFAVEDPVHYSFTLTTDSTVASQLIKDLLYTDVHIAAHQAKLEHARLMPDLSVGYFNQTFIGESPVGEPGRLYGYSDRFTGVEAGIAIPLWFGAQKSRIKAAELNNEAARSQAEAQQQALQTELQNAVQQFQKEADMLQYYEQGALQQAAQLEKAADLSFRLGEVDYIAYVQAMEQAYQLRSEHLNSLLNYNQSIINLQFLSGAE</sequence>
<evidence type="ECO:0000256" key="1">
    <source>
        <dbReference type="ARBA" id="ARBA00004651"/>
    </source>
</evidence>
<evidence type="ECO:0000256" key="2">
    <source>
        <dbReference type="ARBA" id="ARBA00007613"/>
    </source>
</evidence>
<evidence type="ECO:0000256" key="6">
    <source>
        <dbReference type="ARBA" id="ARBA00022692"/>
    </source>
</evidence>
<dbReference type="PANTHER" id="PTHR32063:SF24">
    <property type="entry name" value="CATION EFFLUX SYSTEM (ACRB_ACRD_ACRF FAMILY)"/>
    <property type="match status" value="1"/>
</dbReference>
<dbReference type="PRINTS" id="PR00702">
    <property type="entry name" value="ACRIFLAVINRP"/>
</dbReference>
<keyword evidence="4" id="KW-0813">Transport</keyword>
<keyword evidence="9" id="KW-0175">Coiled coil</keyword>
<keyword evidence="6 10" id="KW-0812">Transmembrane</keyword>
<keyword evidence="7 10" id="KW-1133">Transmembrane helix</keyword>
<name>A0ABW4WXL7_9BACT</name>
<dbReference type="EMBL" id="JBHUHV010000037">
    <property type="protein sequence ID" value="MFD2067472.1"/>
    <property type="molecule type" value="Genomic_DNA"/>
</dbReference>
<evidence type="ECO:0000256" key="4">
    <source>
        <dbReference type="ARBA" id="ARBA00022448"/>
    </source>
</evidence>
<dbReference type="PANTHER" id="PTHR32063">
    <property type="match status" value="1"/>
</dbReference>
<protein>
    <submittedName>
        <fullName evidence="11">CusA/CzcA family heavy metal efflux RND transporter</fullName>
    </submittedName>
</protein>
<dbReference type="Proteomes" id="UP001597369">
    <property type="component" value="Unassembled WGS sequence"/>
</dbReference>
<evidence type="ECO:0000256" key="8">
    <source>
        <dbReference type="ARBA" id="ARBA00023136"/>
    </source>
</evidence>
<dbReference type="Gene3D" id="3.30.2090.10">
    <property type="entry name" value="Multidrug efflux transporter AcrB TolC docking domain, DN and DC subdomains"/>
    <property type="match status" value="2"/>
</dbReference>
<dbReference type="InterPro" id="IPR001036">
    <property type="entry name" value="Acrflvin-R"/>
</dbReference>
<feature type="transmembrane region" description="Helical" evidence="10">
    <location>
        <begin position="877"/>
        <end position="896"/>
    </location>
</feature>
<feature type="transmembrane region" description="Helical" evidence="10">
    <location>
        <begin position="483"/>
        <end position="506"/>
    </location>
</feature>
<evidence type="ECO:0000256" key="7">
    <source>
        <dbReference type="ARBA" id="ARBA00022989"/>
    </source>
</evidence>
<feature type="transmembrane region" description="Helical" evidence="10">
    <location>
        <begin position="903"/>
        <end position="922"/>
    </location>
</feature>
<dbReference type="SUPFAM" id="SSF82714">
    <property type="entry name" value="Multidrug efflux transporter AcrB TolC docking domain, DN and DC subdomains"/>
    <property type="match status" value="2"/>
</dbReference>
<organism evidence="11 12">
    <name type="scientific">Pontibacter silvestris</name>
    <dbReference type="NCBI Taxonomy" id="2305183"/>
    <lineage>
        <taxon>Bacteria</taxon>
        <taxon>Pseudomonadati</taxon>
        <taxon>Bacteroidota</taxon>
        <taxon>Cytophagia</taxon>
        <taxon>Cytophagales</taxon>
        <taxon>Hymenobacteraceae</taxon>
        <taxon>Pontibacter</taxon>
    </lineage>
</organism>
<feature type="transmembrane region" description="Helical" evidence="10">
    <location>
        <begin position="1044"/>
        <end position="1062"/>
    </location>
</feature>
<comment type="similarity">
    <text evidence="3">Belongs to the resistance-nodulation-cell division (RND) (TC 2.A.6) family.</text>
</comment>
<feature type="transmembrane region" description="Helical" evidence="10">
    <location>
        <begin position="12"/>
        <end position="31"/>
    </location>
</feature>
<evidence type="ECO:0000256" key="5">
    <source>
        <dbReference type="ARBA" id="ARBA00022475"/>
    </source>
</evidence>
<dbReference type="Gene3D" id="3.30.70.1320">
    <property type="entry name" value="Multidrug efflux transporter AcrB pore domain like"/>
    <property type="match status" value="1"/>
</dbReference>
<dbReference type="RefSeq" id="WP_229958265.1">
    <property type="nucleotide sequence ID" value="NZ_JAJJWI010000002.1"/>
</dbReference>
<dbReference type="Gene3D" id="1.20.1600.10">
    <property type="entry name" value="Outer membrane efflux proteins (OEP)"/>
    <property type="match status" value="1"/>
</dbReference>
<evidence type="ECO:0000256" key="10">
    <source>
        <dbReference type="SAM" id="Phobius"/>
    </source>
</evidence>
<dbReference type="InterPro" id="IPR004763">
    <property type="entry name" value="CusA-like"/>
</dbReference>
<dbReference type="Pfam" id="PF00873">
    <property type="entry name" value="ACR_tran"/>
    <property type="match status" value="1"/>
</dbReference>
<feature type="transmembrane region" description="Helical" evidence="10">
    <location>
        <begin position="367"/>
        <end position="389"/>
    </location>
</feature>
<comment type="subcellular location">
    <subcellularLocation>
        <location evidence="1">Cell membrane</location>
        <topology evidence="1">Multi-pass membrane protein</topology>
    </subcellularLocation>
</comment>
<keyword evidence="5" id="KW-1003">Cell membrane</keyword>
<proteinExistence type="inferred from homology"/>
<dbReference type="Gene3D" id="3.30.70.1440">
    <property type="entry name" value="Multidrug efflux transporter AcrB pore domain"/>
    <property type="match status" value="1"/>
</dbReference>
<feature type="transmembrane region" description="Helical" evidence="10">
    <location>
        <begin position="974"/>
        <end position="995"/>
    </location>
</feature>
<dbReference type="Gene3D" id="3.30.70.1430">
    <property type="entry name" value="Multidrug efflux transporter AcrB pore domain"/>
    <property type="match status" value="2"/>
</dbReference>
<feature type="coiled-coil region" evidence="9">
    <location>
        <begin position="1349"/>
        <end position="1385"/>
    </location>
</feature>
<keyword evidence="8 10" id="KW-0472">Membrane</keyword>
<comment type="caution">
    <text evidence="11">The sequence shown here is derived from an EMBL/GenBank/DDBJ whole genome shotgun (WGS) entry which is preliminary data.</text>
</comment>
<dbReference type="Pfam" id="PF02321">
    <property type="entry name" value="OEP"/>
    <property type="match status" value="1"/>
</dbReference>
<evidence type="ECO:0000313" key="12">
    <source>
        <dbReference type="Proteomes" id="UP001597369"/>
    </source>
</evidence>
<dbReference type="InterPro" id="IPR003423">
    <property type="entry name" value="OMP_efflux"/>
</dbReference>
<feature type="transmembrane region" description="Helical" evidence="10">
    <location>
        <begin position="1007"/>
        <end position="1032"/>
    </location>
</feature>
<gene>
    <name evidence="11" type="ORF">ACFSKU_11305</name>
</gene>
<dbReference type="NCBIfam" id="TIGR00914">
    <property type="entry name" value="2A0601"/>
    <property type="match status" value="1"/>
</dbReference>
<dbReference type="SUPFAM" id="SSF56954">
    <property type="entry name" value="Outer membrane efflux proteins (OEP)"/>
    <property type="match status" value="1"/>
</dbReference>
<feature type="transmembrane region" description="Helical" evidence="10">
    <location>
        <begin position="451"/>
        <end position="471"/>
    </location>
</feature>
<comment type="similarity">
    <text evidence="2">Belongs to the outer membrane factor (OMF) (TC 1.B.17) family.</text>
</comment>
<feature type="transmembrane region" description="Helical" evidence="10">
    <location>
        <begin position="928"/>
        <end position="953"/>
    </location>
</feature>
<evidence type="ECO:0000256" key="9">
    <source>
        <dbReference type="SAM" id="Coils"/>
    </source>
</evidence>
<keyword evidence="12" id="KW-1185">Reference proteome</keyword>
<evidence type="ECO:0000313" key="11">
    <source>
        <dbReference type="EMBL" id="MFD2067472.1"/>
    </source>
</evidence>
<reference evidence="12" key="1">
    <citation type="journal article" date="2019" name="Int. J. Syst. Evol. Microbiol.">
        <title>The Global Catalogue of Microorganisms (GCM) 10K type strain sequencing project: providing services to taxonomists for standard genome sequencing and annotation.</title>
        <authorList>
            <consortium name="The Broad Institute Genomics Platform"/>
            <consortium name="The Broad Institute Genome Sequencing Center for Infectious Disease"/>
            <person name="Wu L."/>
            <person name="Ma J."/>
        </authorList>
    </citation>
    <scope>NUCLEOTIDE SEQUENCE [LARGE SCALE GENOMIC DNA]</scope>
    <source>
        <strain evidence="12">JCM 16545</strain>
    </source>
</reference>